<feature type="transmembrane region" description="Helical" evidence="8">
    <location>
        <begin position="170"/>
        <end position="190"/>
    </location>
</feature>
<gene>
    <name evidence="9" type="ORF">H9871_00695</name>
</gene>
<dbReference type="InterPro" id="IPR000522">
    <property type="entry name" value="ABC_transptr_permease_BtuC"/>
</dbReference>
<keyword evidence="3" id="KW-0813">Transport</keyword>
<name>A0A9D1S0R3_9MICC</name>
<dbReference type="InterPro" id="IPR037294">
    <property type="entry name" value="ABC_BtuC-like"/>
</dbReference>
<sequence length="353" mass="36540">MTTPASVDFGRRVYRIGPAHRPVMMVDAGSLLICTALWAATVLLAFYAVTTGSAQVSLTESLRALIGQGDAYTTMVVAQWRAPRTLLAVLLGACLAISGSIFQNLTDNPLGSPDVIGFQTGSFTGALIVMLILRGGATATMAGALIGGLITALVVFMLSVKRGAVRGVRLIIIGIGVSAMLASVNVWIQLTATVEDAIMAGLWGAGNLSGVTWMTLLAAVISSAALLLGAMLLARPMRLMRIGVPFATALGQRVRTVQVTAVIIGVGLTALATATVGPISFIALAAPQIARRLVPSDGLAIGPTAAVGALLLLVADVVAQRIHPDTPLPVGIVTVCIGGLYFLWLLIRENKRK</sequence>
<dbReference type="GO" id="GO:0005886">
    <property type="term" value="C:plasma membrane"/>
    <property type="evidence" value="ECO:0007669"/>
    <property type="project" value="UniProtKB-SubCell"/>
</dbReference>
<evidence type="ECO:0000256" key="5">
    <source>
        <dbReference type="ARBA" id="ARBA00022692"/>
    </source>
</evidence>
<evidence type="ECO:0000256" key="3">
    <source>
        <dbReference type="ARBA" id="ARBA00022448"/>
    </source>
</evidence>
<evidence type="ECO:0000313" key="10">
    <source>
        <dbReference type="Proteomes" id="UP000824151"/>
    </source>
</evidence>
<feature type="transmembrane region" description="Helical" evidence="8">
    <location>
        <begin position="125"/>
        <end position="158"/>
    </location>
</feature>
<keyword evidence="4" id="KW-1003">Cell membrane</keyword>
<accession>A0A9D1S0R3</accession>
<keyword evidence="6 8" id="KW-1133">Transmembrane helix</keyword>
<dbReference type="GO" id="GO:0022857">
    <property type="term" value="F:transmembrane transporter activity"/>
    <property type="evidence" value="ECO:0007669"/>
    <property type="project" value="InterPro"/>
</dbReference>
<comment type="similarity">
    <text evidence="2">Belongs to the binding-protein-dependent transport system permease family. FecCD subfamily.</text>
</comment>
<reference evidence="9" key="2">
    <citation type="submission" date="2021-04" db="EMBL/GenBank/DDBJ databases">
        <authorList>
            <person name="Gilroy R."/>
        </authorList>
    </citation>
    <scope>NUCLEOTIDE SEQUENCE</scope>
    <source>
        <strain evidence="9">ChiHejej3B27-3195</strain>
    </source>
</reference>
<dbReference type="PANTHER" id="PTHR30472">
    <property type="entry name" value="FERRIC ENTEROBACTIN TRANSPORT SYSTEM PERMEASE PROTEIN"/>
    <property type="match status" value="1"/>
</dbReference>
<evidence type="ECO:0000256" key="6">
    <source>
        <dbReference type="ARBA" id="ARBA00022989"/>
    </source>
</evidence>
<dbReference type="Pfam" id="PF01032">
    <property type="entry name" value="FecCD"/>
    <property type="match status" value="1"/>
</dbReference>
<protein>
    <submittedName>
        <fullName evidence="9">Iron chelate uptake ABC transporter family permease subunit</fullName>
    </submittedName>
</protein>
<evidence type="ECO:0000313" key="9">
    <source>
        <dbReference type="EMBL" id="HIW98640.1"/>
    </source>
</evidence>
<feature type="transmembrane region" description="Helical" evidence="8">
    <location>
        <begin position="210"/>
        <end position="233"/>
    </location>
</feature>
<organism evidence="9 10">
    <name type="scientific">Candidatus Nesterenkonia stercoripullorum</name>
    <dbReference type="NCBI Taxonomy" id="2838701"/>
    <lineage>
        <taxon>Bacteria</taxon>
        <taxon>Bacillati</taxon>
        <taxon>Actinomycetota</taxon>
        <taxon>Actinomycetes</taxon>
        <taxon>Micrococcales</taxon>
        <taxon>Micrococcaceae</taxon>
        <taxon>Nesterenkonia</taxon>
    </lineage>
</organism>
<dbReference type="GO" id="GO:0033214">
    <property type="term" value="P:siderophore-iron import into cell"/>
    <property type="evidence" value="ECO:0007669"/>
    <property type="project" value="TreeGrafter"/>
</dbReference>
<dbReference type="AlphaFoldDB" id="A0A9D1S0R3"/>
<comment type="subcellular location">
    <subcellularLocation>
        <location evidence="1">Cell membrane</location>
        <topology evidence="1">Multi-pass membrane protein</topology>
    </subcellularLocation>
</comment>
<dbReference type="Gene3D" id="1.10.3470.10">
    <property type="entry name" value="ABC transporter involved in vitamin B12 uptake, BtuC"/>
    <property type="match status" value="1"/>
</dbReference>
<proteinExistence type="inferred from homology"/>
<feature type="transmembrane region" description="Helical" evidence="8">
    <location>
        <begin position="326"/>
        <end position="347"/>
    </location>
</feature>
<evidence type="ECO:0000256" key="1">
    <source>
        <dbReference type="ARBA" id="ARBA00004651"/>
    </source>
</evidence>
<dbReference type="CDD" id="cd06550">
    <property type="entry name" value="TM_ABC_iron-siderophores_like"/>
    <property type="match status" value="1"/>
</dbReference>
<evidence type="ECO:0000256" key="7">
    <source>
        <dbReference type="ARBA" id="ARBA00023136"/>
    </source>
</evidence>
<dbReference type="EMBL" id="DXGD01000028">
    <property type="protein sequence ID" value="HIW98640.1"/>
    <property type="molecule type" value="Genomic_DNA"/>
</dbReference>
<feature type="transmembrane region" description="Helical" evidence="8">
    <location>
        <begin position="85"/>
        <end position="105"/>
    </location>
</feature>
<dbReference type="SUPFAM" id="SSF81345">
    <property type="entry name" value="ABC transporter involved in vitamin B12 uptake, BtuC"/>
    <property type="match status" value="1"/>
</dbReference>
<feature type="transmembrane region" description="Helical" evidence="8">
    <location>
        <begin position="298"/>
        <end position="319"/>
    </location>
</feature>
<evidence type="ECO:0000256" key="8">
    <source>
        <dbReference type="SAM" id="Phobius"/>
    </source>
</evidence>
<keyword evidence="5 8" id="KW-0812">Transmembrane</keyword>
<reference evidence="9" key="1">
    <citation type="journal article" date="2021" name="PeerJ">
        <title>Extensive microbial diversity within the chicken gut microbiome revealed by metagenomics and culture.</title>
        <authorList>
            <person name="Gilroy R."/>
            <person name="Ravi A."/>
            <person name="Getino M."/>
            <person name="Pursley I."/>
            <person name="Horton D.L."/>
            <person name="Alikhan N.F."/>
            <person name="Baker D."/>
            <person name="Gharbi K."/>
            <person name="Hall N."/>
            <person name="Watson M."/>
            <person name="Adriaenssens E.M."/>
            <person name="Foster-Nyarko E."/>
            <person name="Jarju S."/>
            <person name="Secka A."/>
            <person name="Antonio M."/>
            <person name="Oren A."/>
            <person name="Chaudhuri R.R."/>
            <person name="La Ragione R."/>
            <person name="Hildebrand F."/>
            <person name="Pallen M.J."/>
        </authorList>
    </citation>
    <scope>NUCLEOTIDE SEQUENCE</scope>
    <source>
        <strain evidence="9">ChiHejej3B27-3195</strain>
    </source>
</reference>
<keyword evidence="7 8" id="KW-0472">Membrane</keyword>
<dbReference type="PANTHER" id="PTHR30472:SF24">
    <property type="entry name" value="FERRIC ENTEROBACTIN TRANSPORT SYSTEM PERMEASE PROTEIN FEPG"/>
    <property type="match status" value="1"/>
</dbReference>
<feature type="transmembrane region" description="Helical" evidence="8">
    <location>
        <begin position="261"/>
        <end position="286"/>
    </location>
</feature>
<evidence type="ECO:0000256" key="4">
    <source>
        <dbReference type="ARBA" id="ARBA00022475"/>
    </source>
</evidence>
<evidence type="ECO:0000256" key="2">
    <source>
        <dbReference type="ARBA" id="ARBA00007935"/>
    </source>
</evidence>
<comment type="caution">
    <text evidence="9">The sequence shown here is derived from an EMBL/GenBank/DDBJ whole genome shotgun (WGS) entry which is preliminary data.</text>
</comment>
<dbReference type="Proteomes" id="UP000824151">
    <property type="component" value="Unassembled WGS sequence"/>
</dbReference>
<feature type="transmembrane region" description="Helical" evidence="8">
    <location>
        <begin position="28"/>
        <end position="49"/>
    </location>
</feature>